<dbReference type="AlphaFoldDB" id="A0A845AWC6"/>
<keyword evidence="4" id="KW-1185">Reference proteome</keyword>
<dbReference type="EMBL" id="WTYE01000001">
    <property type="protein sequence ID" value="MXP30331.1"/>
    <property type="molecule type" value="Genomic_DNA"/>
</dbReference>
<dbReference type="InterPro" id="IPR032710">
    <property type="entry name" value="NTF2-like_dom_sf"/>
</dbReference>
<dbReference type="Pfam" id="PF12680">
    <property type="entry name" value="SnoaL_2"/>
    <property type="match status" value="1"/>
</dbReference>
<comment type="caution">
    <text evidence="3">The sequence shown here is derived from an EMBL/GenBank/DDBJ whole genome shotgun (WGS) entry which is preliminary data.</text>
</comment>
<dbReference type="InterPro" id="IPR037401">
    <property type="entry name" value="SnoaL-like"/>
</dbReference>
<evidence type="ECO:0000313" key="4">
    <source>
        <dbReference type="Proteomes" id="UP000446786"/>
    </source>
</evidence>
<dbReference type="Gene3D" id="3.10.450.50">
    <property type="match status" value="1"/>
</dbReference>
<reference evidence="3 4" key="1">
    <citation type="submission" date="2019-12" db="EMBL/GenBank/DDBJ databases">
        <title>Genomic-based taxomic classification of the family Erythrobacteraceae.</title>
        <authorList>
            <person name="Xu L."/>
        </authorList>
    </citation>
    <scope>NUCLEOTIDE SEQUENCE [LARGE SCALE GENOMIC DNA]</scope>
    <source>
        <strain evidence="3 4">JCM 16677</strain>
    </source>
</reference>
<dbReference type="PANTHER" id="PTHR41252:SF1">
    <property type="entry name" value="BLR2505 PROTEIN"/>
    <property type="match status" value="1"/>
</dbReference>
<dbReference type="OrthoDB" id="7061942at2"/>
<feature type="domain" description="SnoaL-like" evidence="1">
    <location>
        <begin position="13"/>
        <end position="118"/>
    </location>
</feature>
<dbReference type="CDD" id="cd00531">
    <property type="entry name" value="NTF2_like"/>
    <property type="match status" value="1"/>
</dbReference>
<dbReference type="RefSeq" id="WP_160777890.1">
    <property type="nucleotide sequence ID" value="NZ_BAAAZF010000001.1"/>
</dbReference>
<dbReference type="SUPFAM" id="SSF54427">
    <property type="entry name" value="NTF2-like"/>
    <property type="match status" value="1"/>
</dbReference>
<name>A0A845AWC6_9SPHN</name>
<evidence type="ECO:0000313" key="3">
    <source>
        <dbReference type="EMBL" id="MXP33091.1"/>
    </source>
</evidence>
<dbReference type="EMBL" id="WTYE01000001">
    <property type="protein sequence ID" value="MXP33091.1"/>
    <property type="molecule type" value="Genomic_DNA"/>
</dbReference>
<dbReference type="PANTHER" id="PTHR41252">
    <property type="entry name" value="BLR2505 PROTEIN"/>
    <property type="match status" value="1"/>
</dbReference>
<dbReference type="Proteomes" id="UP000446786">
    <property type="component" value="Unassembled WGS sequence"/>
</dbReference>
<protein>
    <recommendedName>
        <fullName evidence="1">SnoaL-like domain-containing protein</fullName>
    </recommendedName>
</protein>
<evidence type="ECO:0000313" key="2">
    <source>
        <dbReference type="EMBL" id="MXP30331.1"/>
    </source>
</evidence>
<proteinExistence type="predicted"/>
<accession>A0A845AWC6</accession>
<evidence type="ECO:0000259" key="1">
    <source>
        <dbReference type="Pfam" id="PF12680"/>
    </source>
</evidence>
<organism evidence="3 4">
    <name type="scientific">Parerythrobacter jejuensis</name>
    <dbReference type="NCBI Taxonomy" id="795812"/>
    <lineage>
        <taxon>Bacteria</taxon>
        <taxon>Pseudomonadati</taxon>
        <taxon>Pseudomonadota</taxon>
        <taxon>Alphaproteobacteria</taxon>
        <taxon>Sphingomonadales</taxon>
        <taxon>Erythrobacteraceae</taxon>
        <taxon>Parerythrobacter</taxon>
    </lineage>
</organism>
<gene>
    <name evidence="2" type="ORF">GRI94_00675</name>
    <name evidence="3" type="ORF">GRI94_14765</name>
</gene>
<sequence length="159" mass="17460">MNQDRRQQNIALIERYYAALGAGDFEALADCHADDVAFNMLGSTPVSGRWEGKAECFGPLVADAVLGKLVPGEFAFAKKWRIMSADDACVVGLMQGGGPGLNGEAYDQTYCQVFTIADREGEPRITELHEFYDTALVERVLNDNPTAKPPVEPARPFRF</sequence>